<keyword evidence="3" id="KW-1185">Reference proteome</keyword>
<organism evidence="2 3">
    <name type="scientific">Archaeoglobus veneficus (strain DSM 11195 / SNP6)</name>
    <dbReference type="NCBI Taxonomy" id="693661"/>
    <lineage>
        <taxon>Archaea</taxon>
        <taxon>Methanobacteriati</taxon>
        <taxon>Methanobacteriota</taxon>
        <taxon>Archaeoglobi</taxon>
        <taxon>Archaeoglobales</taxon>
        <taxon>Archaeoglobaceae</taxon>
        <taxon>Archaeoglobus</taxon>
    </lineage>
</organism>
<keyword evidence="1" id="KW-1133">Transmembrane helix</keyword>
<sequence>MQPSYDDTARRGVRLRKMRDGAVAFLTVVLILSLVKGSVFPAILSAFAMIYVWFLFVIARSEPAVSDTMLKLVELVSPDEWAVYSSFPFKYVTMKKLDTFITLRNELRLYVCRGVERDMTPQDRLALSLGRVARKTRPFNCINIEGGFVDISRGRIIIPHPRERNRMIEGYGFKAVIRGVYTTLPEPEELASLISGLTVNLH</sequence>
<dbReference type="Proteomes" id="UP000008136">
    <property type="component" value="Chromosome"/>
</dbReference>
<name>F2KQZ2_ARCVS</name>
<keyword evidence="1" id="KW-0812">Transmembrane</keyword>
<evidence type="ECO:0000256" key="1">
    <source>
        <dbReference type="SAM" id="Phobius"/>
    </source>
</evidence>
<dbReference type="GeneID" id="10394931"/>
<dbReference type="AlphaFoldDB" id="F2KQZ2"/>
<dbReference type="KEGG" id="ave:Arcve_1802"/>
<feature type="transmembrane region" description="Helical" evidence="1">
    <location>
        <begin position="21"/>
        <end position="54"/>
    </location>
</feature>
<dbReference type="HOGENOM" id="CLU_1352079_0_0_2"/>
<dbReference type="STRING" id="693661.Arcve_1802"/>
<reference evidence="2 3" key="1">
    <citation type="submission" date="2011-03" db="EMBL/GenBank/DDBJ databases">
        <title>The complete genome of Archaeoglobus veneficus SNP6.</title>
        <authorList>
            <consortium name="US DOE Joint Genome Institute (JGI-PGF)"/>
            <person name="Lucas S."/>
            <person name="Copeland A."/>
            <person name="Lapidus A."/>
            <person name="Bruce D."/>
            <person name="Goodwin L."/>
            <person name="Pitluck S."/>
            <person name="Kyrpides N."/>
            <person name="Mavromatis K."/>
            <person name="Pagani I."/>
            <person name="Ivanova N."/>
            <person name="Mikhailova N."/>
            <person name="Lu M."/>
            <person name="Detter J.C."/>
            <person name="Tapia R."/>
            <person name="Han C."/>
            <person name="Land M."/>
            <person name="Hauser L."/>
            <person name="Markowitz V."/>
            <person name="Cheng J.-F."/>
            <person name="Hugenholtz P."/>
            <person name="Woyke T."/>
            <person name="Wu D."/>
            <person name="Spring S."/>
            <person name="Brambilla E."/>
            <person name="Klenk H.-P."/>
            <person name="Eisen J.A."/>
        </authorList>
    </citation>
    <scope>NUCLEOTIDE SEQUENCE [LARGE SCALE GENOMIC DNA]</scope>
    <source>
        <strain>SNP6</strain>
    </source>
</reference>
<protein>
    <submittedName>
        <fullName evidence="2">Uncharacterized protein</fullName>
    </submittedName>
</protein>
<dbReference type="RefSeq" id="WP_013684454.1">
    <property type="nucleotide sequence ID" value="NC_015320.1"/>
</dbReference>
<proteinExistence type="predicted"/>
<dbReference type="EMBL" id="CP002588">
    <property type="protein sequence ID" value="AEA47798.1"/>
    <property type="molecule type" value="Genomic_DNA"/>
</dbReference>
<evidence type="ECO:0000313" key="3">
    <source>
        <dbReference type="Proteomes" id="UP000008136"/>
    </source>
</evidence>
<accession>F2KQZ2</accession>
<evidence type="ECO:0000313" key="2">
    <source>
        <dbReference type="EMBL" id="AEA47798.1"/>
    </source>
</evidence>
<gene>
    <name evidence="2" type="ordered locus">Arcve_1802</name>
</gene>
<keyword evidence="1" id="KW-0472">Membrane</keyword>